<proteinExistence type="predicted"/>
<dbReference type="EMBL" id="CP001219">
    <property type="protein sequence ID" value="ACK78322.1"/>
    <property type="molecule type" value="Genomic_DNA"/>
</dbReference>
<gene>
    <name evidence="1" type="ordered locus">AFE_2878</name>
</gene>
<organism evidence="1 2">
    <name type="scientific">Acidithiobacillus ferrooxidans (strain ATCC 23270 / DSM 14882 / CIP 104768 / NCIMB 8455)</name>
    <name type="common">Ferrobacillus ferrooxidans (strain ATCC 23270)</name>
    <dbReference type="NCBI Taxonomy" id="243159"/>
    <lineage>
        <taxon>Bacteria</taxon>
        <taxon>Pseudomonadati</taxon>
        <taxon>Pseudomonadota</taxon>
        <taxon>Acidithiobacillia</taxon>
        <taxon>Acidithiobacillales</taxon>
        <taxon>Acidithiobacillaceae</taxon>
        <taxon>Acidithiobacillus</taxon>
    </lineage>
</organism>
<protein>
    <submittedName>
        <fullName evidence="1">Uncharacterized protein</fullName>
    </submittedName>
</protein>
<keyword evidence="2" id="KW-1185">Reference proteome</keyword>
<evidence type="ECO:0000313" key="1">
    <source>
        <dbReference type="EMBL" id="ACK78322.1"/>
    </source>
</evidence>
<accession>B7J970</accession>
<name>B7J970_ACIF2</name>
<dbReference type="AlphaFoldDB" id="B7J970"/>
<sequence>MAGFPCSLDSVNNPKMACLRGSLCGRSVAPSGYRIMGK</sequence>
<dbReference type="Proteomes" id="UP000001362">
    <property type="component" value="Chromosome"/>
</dbReference>
<dbReference type="KEGG" id="afr:AFE_2878"/>
<evidence type="ECO:0000313" key="2">
    <source>
        <dbReference type="Proteomes" id="UP000001362"/>
    </source>
</evidence>
<dbReference type="PaxDb" id="243159-AFE_2878"/>
<reference evidence="1 2" key="1">
    <citation type="journal article" date="2008" name="BMC Genomics">
        <title>Acidithiobacillus ferrooxidans metabolism: from genome sequence to industrial applications.</title>
        <authorList>
            <person name="Valdes J."/>
            <person name="Pedroso I."/>
            <person name="Quatrini R."/>
            <person name="Dodson R.J."/>
            <person name="Tettelin H."/>
            <person name="Blake R.II."/>
            <person name="Eisen J.A."/>
            <person name="Holmes D.S."/>
        </authorList>
    </citation>
    <scope>NUCLEOTIDE SEQUENCE [LARGE SCALE GENOMIC DNA]</scope>
    <source>
        <strain evidence="2">ATCC 23270 / DSM 14882 / CIP 104768 / NCIMB 8455</strain>
    </source>
</reference>
<dbReference type="HOGENOM" id="CLU_3323427_0_0_6"/>